<proteinExistence type="predicted"/>
<name>A0ACC0ZUK8_9ROSI</name>
<accession>A0ACC0ZUK8</accession>
<organism evidence="1 2">
    <name type="scientific">Pistacia atlantica</name>
    <dbReference type="NCBI Taxonomy" id="434234"/>
    <lineage>
        <taxon>Eukaryota</taxon>
        <taxon>Viridiplantae</taxon>
        <taxon>Streptophyta</taxon>
        <taxon>Embryophyta</taxon>
        <taxon>Tracheophyta</taxon>
        <taxon>Spermatophyta</taxon>
        <taxon>Magnoliopsida</taxon>
        <taxon>eudicotyledons</taxon>
        <taxon>Gunneridae</taxon>
        <taxon>Pentapetalae</taxon>
        <taxon>rosids</taxon>
        <taxon>malvids</taxon>
        <taxon>Sapindales</taxon>
        <taxon>Anacardiaceae</taxon>
        <taxon>Pistacia</taxon>
    </lineage>
</organism>
<dbReference type="EMBL" id="CM047910">
    <property type="protein sequence ID" value="KAJ0076422.1"/>
    <property type="molecule type" value="Genomic_DNA"/>
</dbReference>
<sequence length="33" mass="3901">MFCSLIPEHNFLACLSFPYLSSSVWLMQFNFIN</sequence>
<protein>
    <submittedName>
        <fullName evidence="1">Uncharacterized protein</fullName>
    </submittedName>
</protein>
<keyword evidence="2" id="KW-1185">Reference proteome</keyword>
<reference evidence="2" key="1">
    <citation type="journal article" date="2023" name="G3 (Bethesda)">
        <title>Genome assembly and association tests identify interacting loci associated with vigor, precocity, and sex in interspecific pistachio rootstocks.</title>
        <authorList>
            <person name="Palmer W."/>
            <person name="Jacygrad E."/>
            <person name="Sagayaradj S."/>
            <person name="Cavanaugh K."/>
            <person name="Han R."/>
            <person name="Bertier L."/>
            <person name="Beede B."/>
            <person name="Kafkas S."/>
            <person name="Golino D."/>
            <person name="Preece J."/>
            <person name="Michelmore R."/>
        </authorList>
    </citation>
    <scope>NUCLEOTIDE SEQUENCE [LARGE SCALE GENOMIC DNA]</scope>
</reference>
<comment type="caution">
    <text evidence="1">The sequence shown here is derived from an EMBL/GenBank/DDBJ whole genome shotgun (WGS) entry which is preliminary data.</text>
</comment>
<evidence type="ECO:0000313" key="2">
    <source>
        <dbReference type="Proteomes" id="UP001164250"/>
    </source>
</evidence>
<dbReference type="Proteomes" id="UP001164250">
    <property type="component" value="Chromosome 15"/>
</dbReference>
<evidence type="ECO:0000313" key="1">
    <source>
        <dbReference type="EMBL" id="KAJ0076422.1"/>
    </source>
</evidence>
<gene>
    <name evidence="1" type="ORF">Patl1_33932</name>
</gene>